<reference evidence="1" key="1">
    <citation type="submission" date="2023-06" db="EMBL/GenBank/DDBJ databases">
        <title>Survivors Of The Sea: Transcriptome response of Skeletonema marinoi to long-term dormancy.</title>
        <authorList>
            <person name="Pinder M.I.M."/>
            <person name="Kourtchenko O."/>
            <person name="Robertson E.K."/>
            <person name="Larsson T."/>
            <person name="Maumus F."/>
            <person name="Osuna-Cruz C.M."/>
            <person name="Vancaester E."/>
            <person name="Stenow R."/>
            <person name="Vandepoele K."/>
            <person name="Ploug H."/>
            <person name="Bruchert V."/>
            <person name="Godhe A."/>
            <person name="Topel M."/>
        </authorList>
    </citation>
    <scope>NUCLEOTIDE SEQUENCE</scope>
    <source>
        <strain evidence="1">R05AC</strain>
    </source>
</reference>
<organism evidence="1 2">
    <name type="scientific">Skeletonema marinoi</name>
    <dbReference type="NCBI Taxonomy" id="267567"/>
    <lineage>
        <taxon>Eukaryota</taxon>
        <taxon>Sar</taxon>
        <taxon>Stramenopiles</taxon>
        <taxon>Ochrophyta</taxon>
        <taxon>Bacillariophyta</taxon>
        <taxon>Coscinodiscophyceae</taxon>
        <taxon>Thalassiosirophycidae</taxon>
        <taxon>Thalassiosirales</taxon>
        <taxon>Skeletonemataceae</taxon>
        <taxon>Skeletonema</taxon>
        <taxon>Skeletonema marinoi-dohrnii complex</taxon>
    </lineage>
</organism>
<dbReference type="Proteomes" id="UP001224775">
    <property type="component" value="Unassembled WGS sequence"/>
</dbReference>
<protein>
    <submittedName>
        <fullName evidence="1">Uncharacterized protein</fullName>
    </submittedName>
</protein>
<evidence type="ECO:0000313" key="2">
    <source>
        <dbReference type="Proteomes" id="UP001224775"/>
    </source>
</evidence>
<gene>
    <name evidence="1" type="ORF">QTG54_002611</name>
</gene>
<dbReference type="EMBL" id="JATAAI010000003">
    <property type="protein sequence ID" value="KAK1747267.1"/>
    <property type="molecule type" value="Genomic_DNA"/>
</dbReference>
<evidence type="ECO:0000313" key="1">
    <source>
        <dbReference type="EMBL" id="KAK1747267.1"/>
    </source>
</evidence>
<keyword evidence="2" id="KW-1185">Reference proteome</keyword>
<sequence>MKLVMRNNVFEWGDLYFLQKKGTAMGTSAACMWATIYFAVSVREDFLLGSTTTSYYFIDDLLMICFRFG</sequence>
<comment type="caution">
    <text evidence="1">The sequence shown here is derived from an EMBL/GenBank/DDBJ whole genome shotgun (WGS) entry which is preliminary data.</text>
</comment>
<name>A0AAD9DHE6_9STRA</name>
<dbReference type="AlphaFoldDB" id="A0AAD9DHE6"/>
<accession>A0AAD9DHE6</accession>
<proteinExistence type="predicted"/>